<reference evidence="1 2" key="1">
    <citation type="submission" date="2020-06" db="EMBL/GenBank/DDBJ databases">
        <title>Transcriptomic and genomic resources for Thalictrum thalictroides and T. hernandezii: Facilitating candidate gene discovery in an emerging model plant lineage.</title>
        <authorList>
            <person name="Arias T."/>
            <person name="Riano-Pachon D.M."/>
            <person name="Di Stilio V.S."/>
        </authorList>
    </citation>
    <scope>NUCLEOTIDE SEQUENCE [LARGE SCALE GENOMIC DNA]</scope>
    <source>
        <strain evidence="2">cv. WT478/WT964</strain>
        <tissue evidence="1">Leaves</tissue>
    </source>
</reference>
<dbReference type="GO" id="GO:0016301">
    <property type="term" value="F:kinase activity"/>
    <property type="evidence" value="ECO:0007669"/>
    <property type="project" value="UniProtKB-KW"/>
</dbReference>
<keyword evidence="1" id="KW-0418">Kinase</keyword>
<dbReference type="OrthoDB" id="4062651at2759"/>
<dbReference type="AlphaFoldDB" id="A0A7J6XFD1"/>
<keyword evidence="1" id="KW-0808">Transferase</keyword>
<dbReference type="PANTHER" id="PTHR33491">
    <property type="entry name" value="OSJNBA0016N04.9 PROTEIN"/>
    <property type="match status" value="1"/>
</dbReference>
<evidence type="ECO:0000313" key="2">
    <source>
        <dbReference type="Proteomes" id="UP000554482"/>
    </source>
</evidence>
<comment type="caution">
    <text evidence="1">The sequence shown here is derived from an EMBL/GenBank/DDBJ whole genome shotgun (WGS) entry which is preliminary data.</text>
</comment>
<evidence type="ECO:0000313" key="1">
    <source>
        <dbReference type="EMBL" id="KAF5207575.1"/>
    </source>
</evidence>
<gene>
    <name evidence="1" type="ORF">FRX31_002838</name>
</gene>
<keyword evidence="2" id="KW-1185">Reference proteome</keyword>
<name>A0A7J6XFD1_THATH</name>
<dbReference type="EMBL" id="JABWDY010001243">
    <property type="protein sequence ID" value="KAF5207575.1"/>
    <property type="molecule type" value="Genomic_DNA"/>
</dbReference>
<keyword evidence="1" id="KW-0675">Receptor</keyword>
<accession>A0A7J6XFD1</accession>
<protein>
    <submittedName>
        <fullName evidence="1">Wall-associated receptor kinase</fullName>
    </submittedName>
</protein>
<sequence length="135" mass="14598">MIASATAINGNQTKPGCELYCGNITVPYPFGMGKECSIDEWANINCSITAFDPPKPFIGDFEVVQFLETEVRIKNLVATSCYNASGLINGSTSSIDLRETPYRFSSTKNKFTVLGCNINGLATSVRQTVNYSSGC</sequence>
<feature type="non-terminal residue" evidence="1">
    <location>
        <position position="135"/>
    </location>
</feature>
<proteinExistence type="predicted"/>
<dbReference type="Proteomes" id="UP000554482">
    <property type="component" value="Unassembled WGS sequence"/>
</dbReference>
<organism evidence="1 2">
    <name type="scientific">Thalictrum thalictroides</name>
    <name type="common">Rue-anemone</name>
    <name type="synonym">Anemone thalictroides</name>
    <dbReference type="NCBI Taxonomy" id="46969"/>
    <lineage>
        <taxon>Eukaryota</taxon>
        <taxon>Viridiplantae</taxon>
        <taxon>Streptophyta</taxon>
        <taxon>Embryophyta</taxon>
        <taxon>Tracheophyta</taxon>
        <taxon>Spermatophyta</taxon>
        <taxon>Magnoliopsida</taxon>
        <taxon>Ranunculales</taxon>
        <taxon>Ranunculaceae</taxon>
        <taxon>Thalictroideae</taxon>
        <taxon>Thalictrum</taxon>
    </lineage>
</organism>